<gene>
    <name evidence="3" type="ORF">OJ252_1933</name>
</gene>
<protein>
    <recommendedName>
        <fullName evidence="2">CCHC-type domain-containing protein</fullName>
    </recommendedName>
</protein>
<comment type="caution">
    <text evidence="3">The sequence shown here is derived from an EMBL/GenBank/DDBJ whole genome shotgun (WGS) entry which is preliminary data.</text>
</comment>
<dbReference type="SMART" id="SM00343">
    <property type="entry name" value="ZnF_C2HC"/>
    <property type="match status" value="2"/>
</dbReference>
<dbReference type="EMBL" id="JAPCXB010000070">
    <property type="protein sequence ID" value="KAJ1610422.1"/>
    <property type="molecule type" value="Genomic_DNA"/>
</dbReference>
<evidence type="ECO:0000259" key="2">
    <source>
        <dbReference type="SMART" id="SM00343"/>
    </source>
</evidence>
<proteinExistence type="predicted"/>
<evidence type="ECO:0000256" key="1">
    <source>
        <dbReference type="SAM" id="MobiDB-lite"/>
    </source>
</evidence>
<dbReference type="Proteomes" id="UP001071777">
    <property type="component" value="Unassembled WGS sequence"/>
</dbReference>
<feature type="domain" description="CCHC-type" evidence="2">
    <location>
        <begin position="322"/>
        <end position="336"/>
    </location>
</feature>
<dbReference type="InterPro" id="IPR001878">
    <property type="entry name" value="Znf_CCHC"/>
</dbReference>
<reference evidence="3" key="1">
    <citation type="submission" date="2022-10" db="EMBL/GenBank/DDBJ databases">
        <title>Adaptive evolution leads to modifications in subtelomeric GC content in a zoonotic Cryptosporidium species.</title>
        <authorList>
            <person name="Li J."/>
            <person name="Feng Y."/>
            <person name="Xiao L."/>
        </authorList>
    </citation>
    <scope>NUCLEOTIDE SEQUENCE</scope>
    <source>
        <strain evidence="3">25894</strain>
    </source>
</reference>
<sequence length="553" mass="62884">MTRVEELFVIDPSGEMCPNFGQAEGDNRGEQGPDEIRGGQAKNARNARKNKAKSDSLNSDTMSVEELEDGYDKNDQSEHESSVEGLDSVCDGSPNNTLSNLKLFEKVRNMDDAELESSLSLELWNLYKELGPSIWPSFLRYENPPMHVKISESRFFLGENSDKADQKIVFANLKEDPDHNESYKDKYLIHINKLLKDLSDRQGFYSCVFNSVKSTRDGLINLYLTTNGTKKGVSIARCQFCGSSKCERKAKSCKANRCFKCLLKGHQIRDCTTKYGYFNQNLLLPARIERESIYSDRVLIENMFNTTKKIPDIKVSNAGACICLECNQIGHINCGNQAPMLSKGSKTKDKVSSSESRFMIFPEDANSTNQNTKNLYLKTNITIPSNKLFNISHLLEFTKSFNNNSSGSKRPKTLSNRFSSPSPAYTDYYPQSQPQFHHPNQFIVQNHNYPVHHHANPNYYANSGPQYEHFHNVQLFQSNVLNPNYNHGYPVQQQDQIHYYSHSVSSHGGADTAISRNNFIDPNCENGMFREHDYSNANRKGFNSGHSIRSRRR</sequence>
<organism evidence="3 4">
    <name type="scientific">Cryptosporidium canis</name>
    <dbReference type="NCBI Taxonomy" id="195482"/>
    <lineage>
        <taxon>Eukaryota</taxon>
        <taxon>Sar</taxon>
        <taxon>Alveolata</taxon>
        <taxon>Apicomplexa</taxon>
        <taxon>Conoidasida</taxon>
        <taxon>Coccidia</taxon>
        <taxon>Eucoccidiorida</taxon>
        <taxon>Eimeriorina</taxon>
        <taxon>Cryptosporidiidae</taxon>
        <taxon>Cryptosporidium</taxon>
    </lineage>
</organism>
<evidence type="ECO:0000313" key="3">
    <source>
        <dbReference type="EMBL" id="KAJ1610422.1"/>
    </source>
</evidence>
<keyword evidence="4" id="KW-1185">Reference proteome</keyword>
<feature type="domain" description="CCHC-type" evidence="2">
    <location>
        <begin position="257"/>
        <end position="273"/>
    </location>
</feature>
<name>A0ABQ8P7N9_9CRYT</name>
<evidence type="ECO:0000313" key="4">
    <source>
        <dbReference type="Proteomes" id="UP001071777"/>
    </source>
</evidence>
<accession>A0ABQ8P7N9</accession>
<feature type="region of interest" description="Disordered" evidence="1">
    <location>
        <begin position="531"/>
        <end position="553"/>
    </location>
</feature>
<feature type="region of interest" description="Disordered" evidence="1">
    <location>
        <begin position="402"/>
        <end position="423"/>
    </location>
</feature>
<feature type="compositionally biased region" description="Basic and acidic residues" evidence="1">
    <location>
        <begin position="25"/>
        <end position="37"/>
    </location>
</feature>
<feature type="compositionally biased region" description="Basic and acidic residues" evidence="1">
    <location>
        <begin position="70"/>
        <end position="82"/>
    </location>
</feature>
<feature type="region of interest" description="Disordered" evidence="1">
    <location>
        <begin position="1"/>
        <end position="91"/>
    </location>
</feature>